<comment type="pathway">
    <text evidence="2">Protein modification; protein sumoylation.</text>
</comment>
<dbReference type="PANTHER" id="PTHR10953">
    <property type="entry name" value="UBIQUITIN-ACTIVATING ENZYME E1"/>
    <property type="match status" value="1"/>
</dbReference>
<gene>
    <name evidence="9" type="ORF">OEA41_008784</name>
</gene>
<organism evidence="9 10">
    <name type="scientific">Lepraria neglecta</name>
    <dbReference type="NCBI Taxonomy" id="209136"/>
    <lineage>
        <taxon>Eukaryota</taxon>
        <taxon>Fungi</taxon>
        <taxon>Dikarya</taxon>
        <taxon>Ascomycota</taxon>
        <taxon>Pezizomycotina</taxon>
        <taxon>Lecanoromycetes</taxon>
        <taxon>OSLEUM clade</taxon>
        <taxon>Lecanoromycetidae</taxon>
        <taxon>Lecanorales</taxon>
        <taxon>Lecanorineae</taxon>
        <taxon>Stereocaulaceae</taxon>
        <taxon>Lepraria</taxon>
    </lineage>
</organism>
<proteinExistence type="inferred from homology"/>
<sequence>METSNQPVAEAPVTNGATSTSNGAIDVSAQDFAQAPLNDQYDPQFQAQTQAQVQPISADEIALYDRQIRLWGVKAQEKYLRFIQDSSDYQLTNHRLRTANVLLINMRALANEVAKNLVLAGIGSLTVLDSSMVVEDDLGAQFFISEEDIGKNRAEAAAPQIRKLNPRVALQVDTEDIQFKQPDFYAPFDMIIATDLDIATFSTINASCRLCNRPFYASGTHGFYGYIFADLIQHDYVIEREKSNRPTALAPETFTRSIVATSTKKENGKVIEMVTKREMYSPMVLANTSPLPAEQTNARRRKLQVPPLLSCLRALWEFYTISGNMPSHSHADLALFTSLATEKHKELQLPTETLRSDFLRSFLQNIGSEIAPITAFLGGQLAQDVINVLGQREQPIQNFLLFDGEEFKGPVYALHPVFPDMDSILNPPVAAPVVGAEMAMAMPV</sequence>
<dbReference type="SUPFAM" id="SSF69572">
    <property type="entry name" value="Activating enzymes of the ubiquitin-like proteins"/>
    <property type="match status" value="1"/>
</dbReference>
<dbReference type="Gene3D" id="3.40.50.720">
    <property type="entry name" value="NAD(P)-binding Rossmann-like Domain"/>
    <property type="match status" value="1"/>
</dbReference>
<comment type="caution">
    <text evidence="9">The sequence shown here is derived from an EMBL/GenBank/DDBJ whole genome shotgun (WGS) entry which is preliminary data.</text>
</comment>
<dbReference type="InterPro" id="IPR000011">
    <property type="entry name" value="UBQ/SUMO-activ_enz_E1-like"/>
</dbReference>
<evidence type="ECO:0000313" key="9">
    <source>
        <dbReference type="EMBL" id="KAK3169401.1"/>
    </source>
</evidence>
<dbReference type="Pfam" id="PF00899">
    <property type="entry name" value="ThiF"/>
    <property type="match status" value="1"/>
</dbReference>
<dbReference type="GO" id="GO:0019948">
    <property type="term" value="F:SUMO activating enzyme activity"/>
    <property type="evidence" value="ECO:0007669"/>
    <property type="project" value="TreeGrafter"/>
</dbReference>
<dbReference type="AlphaFoldDB" id="A0AAD9Z233"/>
<evidence type="ECO:0000256" key="2">
    <source>
        <dbReference type="ARBA" id="ARBA00004718"/>
    </source>
</evidence>
<dbReference type="Proteomes" id="UP001276659">
    <property type="component" value="Unassembled WGS sequence"/>
</dbReference>
<keyword evidence="5" id="KW-0539">Nucleus</keyword>
<dbReference type="GO" id="GO:0031510">
    <property type="term" value="C:SUMO activating enzyme complex"/>
    <property type="evidence" value="ECO:0007669"/>
    <property type="project" value="TreeGrafter"/>
</dbReference>
<dbReference type="InterPro" id="IPR045886">
    <property type="entry name" value="ThiF/MoeB/HesA"/>
</dbReference>
<reference evidence="9" key="1">
    <citation type="submission" date="2022-11" db="EMBL/GenBank/DDBJ databases">
        <title>Chromosomal genome sequence assembly and mating type (MAT) locus characterization of the leprose asexual lichenized fungus Lepraria neglecta (Nyl.) Erichsen.</title>
        <authorList>
            <person name="Allen J.L."/>
            <person name="Pfeffer B."/>
        </authorList>
    </citation>
    <scope>NUCLEOTIDE SEQUENCE</scope>
    <source>
        <strain evidence="9">Allen 5258</strain>
    </source>
</reference>
<feature type="domain" description="THIF-type NAD/FAD binding fold" evidence="8">
    <location>
        <begin position="93"/>
        <end position="408"/>
    </location>
</feature>
<evidence type="ECO:0000256" key="1">
    <source>
        <dbReference type="ARBA" id="ARBA00004123"/>
    </source>
</evidence>
<protein>
    <recommendedName>
        <fullName evidence="6">Ubiquitin-like 1-activating enzyme E1A</fullName>
    </recommendedName>
</protein>
<evidence type="ECO:0000256" key="7">
    <source>
        <dbReference type="SAM" id="MobiDB-lite"/>
    </source>
</evidence>
<comment type="subcellular location">
    <subcellularLocation>
        <location evidence="1">Nucleus</location>
    </subcellularLocation>
</comment>
<dbReference type="GO" id="GO:0005737">
    <property type="term" value="C:cytoplasm"/>
    <property type="evidence" value="ECO:0007669"/>
    <property type="project" value="TreeGrafter"/>
</dbReference>
<accession>A0AAD9Z233</accession>
<evidence type="ECO:0000313" key="10">
    <source>
        <dbReference type="Proteomes" id="UP001276659"/>
    </source>
</evidence>
<dbReference type="PANTHER" id="PTHR10953:SF162">
    <property type="entry name" value="SUMO-ACTIVATING ENZYME SUBUNIT 1"/>
    <property type="match status" value="1"/>
</dbReference>
<evidence type="ECO:0000256" key="4">
    <source>
        <dbReference type="ARBA" id="ARBA00022786"/>
    </source>
</evidence>
<evidence type="ECO:0000256" key="3">
    <source>
        <dbReference type="ARBA" id="ARBA00005673"/>
    </source>
</evidence>
<dbReference type="GO" id="GO:0016925">
    <property type="term" value="P:protein sumoylation"/>
    <property type="evidence" value="ECO:0007669"/>
    <property type="project" value="TreeGrafter"/>
</dbReference>
<evidence type="ECO:0000259" key="8">
    <source>
        <dbReference type="Pfam" id="PF00899"/>
    </source>
</evidence>
<dbReference type="PRINTS" id="PR01849">
    <property type="entry name" value="UBIQUITINACT"/>
</dbReference>
<keyword evidence="4" id="KW-0833">Ubl conjugation pathway</keyword>
<dbReference type="InterPro" id="IPR000594">
    <property type="entry name" value="ThiF_NAD_FAD-bd"/>
</dbReference>
<feature type="region of interest" description="Disordered" evidence="7">
    <location>
        <begin position="1"/>
        <end position="20"/>
    </location>
</feature>
<name>A0AAD9Z233_9LECA</name>
<evidence type="ECO:0000256" key="5">
    <source>
        <dbReference type="ARBA" id="ARBA00023242"/>
    </source>
</evidence>
<dbReference type="InterPro" id="IPR035985">
    <property type="entry name" value="Ubiquitin-activating_enz"/>
</dbReference>
<dbReference type="CDD" id="cd01492">
    <property type="entry name" value="Aos1_SUMO"/>
    <property type="match status" value="1"/>
</dbReference>
<dbReference type="EMBL" id="JASNWA010000009">
    <property type="protein sequence ID" value="KAK3169401.1"/>
    <property type="molecule type" value="Genomic_DNA"/>
</dbReference>
<evidence type="ECO:0000256" key="6">
    <source>
        <dbReference type="ARBA" id="ARBA00044354"/>
    </source>
</evidence>
<comment type="similarity">
    <text evidence="3">Belongs to the ubiquitin-activating E1 family.</text>
</comment>
<keyword evidence="10" id="KW-1185">Reference proteome</keyword>